<reference evidence="2" key="1">
    <citation type="submission" date="2021-01" db="EMBL/GenBank/DDBJ databases">
        <authorList>
            <person name="Corre E."/>
            <person name="Pelletier E."/>
            <person name="Niang G."/>
            <person name="Scheremetjew M."/>
            <person name="Finn R."/>
            <person name="Kale V."/>
            <person name="Holt S."/>
            <person name="Cochrane G."/>
            <person name="Meng A."/>
            <person name="Brown T."/>
            <person name="Cohen L."/>
        </authorList>
    </citation>
    <scope>NUCLEOTIDE SEQUENCE</scope>
    <source>
        <strain evidence="2">Pbaha01</strain>
    </source>
</reference>
<organism evidence="2">
    <name type="scientific">Pyrodinium bahamense</name>
    <dbReference type="NCBI Taxonomy" id="73915"/>
    <lineage>
        <taxon>Eukaryota</taxon>
        <taxon>Sar</taxon>
        <taxon>Alveolata</taxon>
        <taxon>Dinophyceae</taxon>
        <taxon>Gonyaulacales</taxon>
        <taxon>Pyrocystaceae</taxon>
        <taxon>Pyrodinium</taxon>
    </lineage>
</organism>
<sequence length="218" mass="23810">MSGYCSWCGEGNACCKRGFAGDPEECKRAVGFTSEHHECVRLLPESKQVGTIAGAAASKQVPEAPAGINRRGSFRAALLHEGEDCWGRCDGGNSGYCSWCGQGHACCKRGFDGDPLECQRAIGFTSEHHQCVRLMRMPAMLAQWVMPSWSAAVILAAAWAAACGGALLLLRPRSPVVKPKALEGEVDLQWRRRSRDDAALRKELTEKAKRLHWLGFHV</sequence>
<evidence type="ECO:0000256" key="1">
    <source>
        <dbReference type="SAM" id="Phobius"/>
    </source>
</evidence>
<dbReference type="AlphaFoldDB" id="A0A7S0B069"/>
<accession>A0A7S0B069</accession>
<keyword evidence="1" id="KW-1133">Transmembrane helix</keyword>
<gene>
    <name evidence="2" type="ORF">PBAH0796_LOCUS24309</name>
</gene>
<keyword evidence="1" id="KW-0472">Membrane</keyword>
<feature type="transmembrane region" description="Helical" evidence="1">
    <location>
        <begin position="149"/>
        <end position="170"/>
    </location>
</feature>
<evidence type="ECO:0000313" key="2">
    <source>
        <dbReference type="EMBL" id="CAD8379455.1"/>
    </source>
</evidence>
<protein>
    <submittedName>
        <fullName evidence="2">Uncharacterized protein</fullName>
    </submittedName>
</protein>
<dbReference type="EMBL" id="HBEG01039829">
    <property type="protein sequence ID" value="CAD8379455.1"/>
    <property type="molecule type" value="Transcribed_RNA"/>
</dbReference>
<proteinExistence type="predicted"/>
<keyword evidence="1" id="KW-0812">Transmembrane</keyword>
<name>A0A7S0B069_9DINO</name>